<dbReference type="InterPro" id="IPR043128">
    <property type="entry name" value="Rev_trsase/Diguanyl_cyclase"/>
</dbReference>
<accession>A0A160T9Z3</accession>
<feature type="domain" description="GGDEF" evidence="2">
    <location>
        <begin position="162"/>
        <end position="312"/>
    </location>
</feature>
<name>A0A160T9Z3_9ZZZZ</name>
<feature type="transmembrane region" description="Helical" evidence="1">
    <location>
        <begin position="12"/>
        <end position="35"/>
    </location>
</feature>
<keyword evidence="1" id="KW-0812">Transmembrane</keyword>
<dbReference type="AlphaFoldDB" id="A0A160T9Z3"/>
<evidence type="ECO:0000259" key="2">
    <source>
        <dbReference type="PROSITE" id="PS50887"/>
    </source>
</evidence>
<dbReference type="SUPFAM" id="SSF55073">
    <property type="entry name" value="Nucleotide cyclase"/>
    <property type="match status" value="1"/>
</dbReference>
<gene>
    <name evidence="3" type="ORF">MGWOODY_Tha889</name>
</gene>
<protein>
    <submittedName>
        <fullName evidence="3">Sensory box/GGDEF domain protein</fullName>
    </submittedName>
</protein>
<keyword evidence="1" id="KW-0472">Membrane</keyword>
<dbReference type="InterPro" id="IPR029787">
    <property type="entry name" value="Nucleotide_cyclase"/>
</dbReference>
<keyword evidence="1" id="KW-1133">Transmembrane helix</keyword>
<feature type="transmembrane region" description="Helical" evidence="1">
    <location>
        <begin position="73"/>
        <end position="90"/>
    </location>
</feature>
<dbReference type="Pfam" id="PF00990">
    <property type="entry name" value="GGDEF"/>
    <property type="match status" value="1"/>
</dbReference>
<feature type="transmembrane region" description="Helical" evidence="1">
    <location>
        <begin position="41"/>
        <end position="61"/>
    </location>
</feature>
<dbReference type="SMART" id="SM00267">
    <property type="entry name" value="GGDEF"/>
    <property type="match status" value="1"/>
</dbReference>
<sequence length="312" mass="36048">MEKAQFHTLVVLQVKVLYCLFAALGLSVIAVLDLIESTNVYAAVAAGFSVLLLLYAVYLLMRGHKRASPYPEWALVFLLCLFTLFGMQQADQATHWIYFVPGYVYFLFPFHVATYVALVYSTALFLLIVQEYDSYLRLQILFTYAACYLFAVMYAMLNERNNRGLIEIINTDPVTQVYNEYQLQLDLNKEMTRADRQSSELILVGVAIPPRWHTLKAEDYEQRLSFFGKKLKRCLRKYDTCYRLNSDNFIILMPHSSSDDAERLQEDLLDDLAGSERFEGLTQVKVVQDVYLPEDDIPSMIKRIQEVLSNVQ</sequence>
<feature type="transmembrane region" description="Helical" evidence="1">
    <location>
        <begin position="140"/>
        <end position="157"/>
    </location>
</feature>
<dbReference type="Gene3D" id="3.30.70.270">
    <property type="match status" value="1"/>
</dbReference>
<evidence type="ECO:0000313" key="3">
    <source>
        <dbReference type="EMBL" id="CUS40198.1"/>
    </source>
</evidence>
<dbReference type="EMBL" id="CZQC01000005">
    <property type="protein sequence ID" value="CUS40198.1"/>
    <property type="molecule type" value="Genomic_DNA"/>
</dbReference>
<proteinExistence type="predicted"/>
<feature type="transmembrane region" description="Helical" evidence="1">
    <location>
        <begin position="102"/>
        <end position="128"/>
    </location>
</feature>
<organism evidence="3">
    <name type="scientific">hydrothermal vent metagenome</name>
    <dbReference type="NCBI Taxonomy" id="652676"/>
    <lineage>
        <taxon>unclassified sequences</taxon>
        <taxon>metagenomes</taxon>
        <taxon>ecological metagenomes</taxon>
    </lineage>
</organism>
<reference evidence="3" key="1">
    <citation type="submission" date="2015-10" db="EMBL/GenBank/DDBJ databases">
        <authorList>
            <person name="Gilbert D.G."/>
        </authorList>
    </citation>
    <scope>NUCLEOTIDE SEQUENCE</scope>
</reference>
<dbReference type="PROSITE" id="PS50887">
    <property type="entry name" value="GGDEF"/>
    <property type="match status" value="1"/>
</dbReference>
<dbReference type="InterPro" id="IPR000160">
    <property type="entry name" value="GGDEF_dom"/>
</dbReference>
<evidence type="ECO:0000256" key="1">
    <source>
        <dbReference type="SAM" id="Phobius"/>
    </source>
</evidence>